<dbReference type="EMBL" id="BGZK01000655">
    <property type="protein sequence ID" value="GBP54805.1"/>
    <property type="molecule type" value="Genomic_DNA"/>
</dbReference>
<keyword evidence="2" id="KW-1185">Reference proteome</keyword>
<dbReference type="Proteomes" id="UP000299102">
    <property type="component" value="Unassembled WGS sequence"/>
</dbReference>
<accession>A0A4C1WXQ9</accession>
<comment type="caution">
    <text evidence="1">The sequence shown here is derived from an EMBL/GenBank/DDBJ whole genome shotgun (WGS) entry which is preliminary data.</text>
</comment>
<name>A0A4C1WXQ9_EUMVA</name>
<organism evidence="1 2">
    <name type="scientific">Eumeta variegata</name>
    <name type="common">Bagworm moth</name>
    <name type="synonym">Eumeta japonica</name>
    <dbReference type="NCBI Taxonomy" id="151549"/>
    <lineage>
        <taxon>Eukaryota</taxon>
        <taxon>Metazoa</taxon>
        <taxon>Ecdysozoa</taxon>
        <taxon>Arthropoda</taxon>
        <taxon>Hexapoda</taxon>
        <taxon>Insecta</taxon>
        <taxon>Pterygota</taxon>
        <taxon>Neoptera</taxon>
        <taxon>Endopterygota</taxon>
        <taxon>Lepidoptera</taxon>
        <taxon>Glossata</taxon>
        <taxon>Ditrysia</taxon>
        <taxon>Tineoidea</taxon>
        <taxon>Psychidae</taxon>
        <taxon>Oiketicinae</taxon>
        <taxon>Eumeta</taxon>
    </lineage>
</organism>
<gene>
    <name evidence="1" type="ORF">EVAR_87878_1</name>
</gene>
<reference evidence="1 2" key="1">
    <citation type="journal article" date="2019" name="Commun. Biol.">
        <title>The bagworm genome reveals a unique fibroin gene that provides high tensile strength.</title>
        <authorList>
            <person name="Kono N."/>
            <person name="Nakamura H."/>
            <person name="Ohtoshi R."/>
            <person name="Tomita M."/>
            <person name="Numata K."/>
            <person name="Arakawa K."/>
        </authorList>
    </citation>
    <scope>NUCLEOTIDE SEQUENCE [LARGE SCALE GENOMIC DNA]</scope>
</reference>
<sequence length="123" mass="13852">MRLGTTSENHPRNKKITTNWKKVLIALEEIDTPALNKTSNEIKTTNDIDNAIGTLTSHVTKVVKNYSRKFPVNSDHWKLPLIVRKLMRAKNAAPCRASDFPTPANRSYARAFQHKVRACQGGP</sequence>
<proteinExistence type="predicted"/>
<protein>
    <submittedName>
        <fullName evidence="1">Uncharacterized protein</fullName>
    </submittedName>
</protein>
<evidence type="ECO:0000313" key="1">
    <source>
        <dbReference type="EMBL" id="GBP54805.1"/>
    </source>
</evidence>
<dbReference type="AlphaFoldDB" id="A0A4C1WXQ9"/>
<dbReference type="OrthoDB" id="6764815at2759"/>
<evidence type="ECO:0000313" key="2">
    <source>
        <dbReference type="Proteomes" id="UP000299102"/>
    </source>
</evidence>